<name>A0ABD2REC3_9SOLN</name>
<keyword evidence="14" id="KW-1185">Reference proteome</keyword>
<keyword evidence="5" id="KW-0862">Zinc</keyword>
<evidence type="ECO:0000256" key="8">
    <source>
        <dbReference type="ARBA" id="ARBA00023163"/>
    </source>
</evidence>
<keyword evidence="9" id="KW-0539">Nucleus</keyword>
<evidence type="ECO:0000256" key="9">
    <source>
        <dbReference type="ARBA" id="ARBA00023242"/>
    </source>
</evidence>
<comment type="caution">
    <text evidence="13">The sequence shown here is derived from an EMBL/GenBank/DDBJ whole genome shotgun (WGS) entry which is preliminary data.</text>
</comment>
<evidence type="ECO:0000256" key="3">
    <source>
        <dbReference type="ARBA" id="ARBA00022723"/>
    </source>
</evidence>
<dbReference type="GO" id="GO:0005634">
    <property type="term" value="C:nucleus"/>
    <property type="evidence" value="ECO:0007669"/>
    <property type="project" value="UniProtKB-SubCell"/>
</dbReference>
<dbReference type="AlphaFoldDB" id="A0ABD2REC3"/>
<dbReference type="InterPro" id="IPR025525">
    <property type="entry name" value="hAT-like_transposase_RNase-H"/>
</dbReference>
<comment type="subunit">
    <text evidence="2">Homodimer.</text>
</comment>
<dbReference type="GO" id="GO:0008270">
    <property type="term" value="F:zinc ion binding"/>
    <property type="evidence" value="ECO:0007669"/>
    <property type="project" value="UniProtKB-KW"/>
</dbReference>
<feature type="region of interest" description="Disordered" evidence="11">
    <location>
        <begin position="83"/>
        <end position="113"/>
    </location>
</feature>
<organism evidence="13 14">
    <name type="scientific">Solanum stoloniferum</name>
    <dbReference type="NCBI Taxonomy" id="62892"/>
    <lineage>
        <taxon>Eukaryota</taxon>
        <taxon>Viridiplantae</taxon>
        <taxon>Streptophyta</taxon>
        <taxon>Embryophyta</taxon>
        <taxon>Tracheophyta</taxon>
        <taxon>Spermatophyta</taxon>
        <taxon>Magnoliopsida</taxon>
        <taxon>eudicotyledons</taxon>
        <taxon>Gunneridae</taxon>
        <taxon>Pentapetalae</taxon>
        <taxon>asterids</taxon>
        <taxon>lamiids</taxon>
        <taxon>Solanales</taxon>
        <taxon>Solanaceae</taxon>
        <taxon>Solanoideae</taxon>
        <taxon>Solaneae</taxon>
        <taxon>Solanum</taxon>
    </lineage>
</organism>
<keyword evidence="6" id="KW-0805">Transcription regulation</keyword>
<dbReference type="Pfam" id="PF14372">
    <property type="entry name" value="hAT-like_RNase-H"/>
    <property type="match status" value="1"/>
</dbReference>
<evidence type="ECO:0000256" key="4">
    <source>
        <dbReference type="ARBA" id="ARBA00022771"/>
    </source>
</evidence>
<evidence type="ECO:0000256" key="10">
    <source>
        <dbReference type="PROSITE-ProRule" id="PRU00027"/>
    </source>
</evidence>
<dbReference type="Proteomes" id="UP001627284">
    <property type="component" value="Unassembled WGS sequence"/>
</dbReference>
<dbReference type="SMART" id="SM00614">
    <property type="entry name" value="ZnF_BED"/>
    <property type="match status" value="1"/>
</dbReference>
<evidence type="ECO:0000256" key="11">
    <source>
        <dbReference type="SAM" id="MobiDB-lite"/>
    </source>
</evidence>
<evidence type="ECO:0000313" key="14">
    <source>
        <dbReference type="Proteomes" id="UP001627284"/>
    </source>
</evidence>
<evidence type="ECO:0000256" key="6">
    <source>
        <dbReference type="ARBA" id="ARBA00023015"/>
    </source>
</evidence>
<reference evidence="13 14" key="1">
    <citation type="submission" date="2024-05" db="EMBL/GenBank/DDBJ databases">
        <title>De novo assembly of an allotetraploid wild potato.</title>
        <authorList>
            <person name="Hosaka A.J."/>
        </authorList>
    </citation>
    <scope>NUCLEOTIDE SEQUENCE [LARGE SCALE GENOMIC DNA]</scope>
    <source>
        <tissue evidence="13">Young leaves</tissue>
    </source>
</reference>
<evidence type="ECO:0000256" key="1">
    <source>
        <dbReference type="ARBA" id="ARBA00004123"/>
    </source>
</evidence>
<dbReference type="PANTHER" id="PTHR46481:SF10">
    <property type="entry name" value="ZINC FINGER BED DOMAIN-CONTAINING PROTEIN 39"/>
    <property type="match status" value="1"/>
</dbReference>
<evidence type="ECO:0000256" key="2">
    <source>
        <dbReference type="ARBA" id="ARBA00011738"/>
    </source>
</evidence>
<feature type="domain" description="BED-type" evidence="12">
    <location>
        <begin position="123"/>
        <end position="178"/>
    </location>
</feature>
<dbReference type="Pfam" id="PF05699">
    <property type="entry name" value="Dimer_Tnp_hAT"/>
    <property type="match status" value="1"/>
</dbReference>
<feature type="compositionally biased region" description="Acidic residues" evidence="11">
    <location>
        <begin position="83"/>
        <end position="94"/>
    </location>
</feature>
<gene>
    <name evidence="13" type="ORF">AABB24_033869</name>
</gene>
<keyword evidence="8" id="KW-0804">Transcription</keyword>
<evidence type="ECO:0000256" key="7">
    <source>
        <dbReference type="ARBA" id="ARBA00023125"/>
    </source>
</evidence>
<accession>A0ABD2REC3</accession>
<keyword evidence="3" id="KW-0479">Metal-binding</keyword>
<evidence type="ECO:0000259" key="12">
    <source>
        <dbReference type="PROSITE" id="PS50808"/>
    </source>
</evidence>
<dbReference type="PANTHER" id="PTHR46481">
    <property type="entry name" value="ZINC FINGER BED DOMAIN-CONTAINING PROTEIN 4"/>
    <property type="match status" value="1"/>
</dbReference>
<evidence type="ECO:0000256" key="5">
    <source>
        <dbReference type="ARBA" id="ARBA00022833"/>
    </source>
</evidence>
<dbReference type="InterPro" id="IPR012337">
    <property type="entry name" value="RNaseH-like_sf"/>
</dbReference>
<keyword evidence="4 10" id="KW-0863">Zinc-finger</keyword>
<dbReference type="InterPro" id="IPR052035">
    <property type="entry name" value="ZnF_BED_domain_contain"/>
</dbReference>
<proteinExistence type="predicted"/>
<evidence type="ECO:0000313" key="13">
    <source>
        <dbReference type="EMBL" id="KAL3329722.1"/>
    </source>
</evidence>
<dbReference type="SUPFAM" id="SSF53098">
    <property type="entry name" value="Ribonuclease H-like"/>
    <property type="match status" value="1"/>
</dbReference>
<feature type="region of interest" description="Disordered" evidence="11">
    <location>
        <begin position="1"/>
        <end position="49"/>
    </location>
</feature>
<dbReference type="PROSITE" id="PS50808">
    <property type="entry name" value="ZF_BED"/>
    <property type="match status" value="1"/>
</dbReference>
<sequence>MNFEKYSGKRPMSERKNNRGGGSSSNSKNLPPPRFRINTNDYTHVDETSFTRDSRPIEFNFENEVDHETLNRCFTNFEEELDEEVEINEEDDETPTPTSPATELPEQDEVPSLPTFSKTVVRVKRSLVWKFLVQNEEKTTVTCTKCKLIMKHVTTGTQGGTGRLRTHLRKCNKEFARLDDIERANRNGIPQPENSMGAGGSNMVQSVLNMTNPASRSTHRTYSKEKDRRELAKMVAVCGLPFSFPSHPGFIQYIRELYNPDYEGIPRSTIKSDLFKYQKEYCHFLRCLFVYYDGRLSITSDMGRSPNGNDYFTITVHWIDHEWNMQKRILGYKYVEETKTGAYIATKISLVLQFYGICDKIMSVTLDNASNNLKAIDYLKCRLCPIDNDSFHIKCAAHVYNLIVKDGVSQFGISCEKIRLACNWIFKAKIKARITEFKNRCKECGLEYRKVPKEVCTRCNSLFEMLQVAYIYQEPVQLVFNAHNADPNLRIGYEDWENTKELIEFLSVFYKATNAASGQYYPTISSVLVNVCAISSEFAKYKGKDRFENSLAFMIEKFKKYFFPIPQIYLTATTFNPNYKLKGVERMVEKIYANLEIRDDETPSVEDCKSSIYIKARELYNTYKSMEKNIPIVEPPSCKPRSDDTDDWMDDYLELESSTNNDFDLYFNQAREKIRHEEGQLQAPILVWWKNRENQFPTLARIVRDVLAIQASSVASEQAFSAARFMIGDHRYSLAKDSLEISVLFRDWVNAERRNTGLPQLNSQIEDEIDEIFGDNSDDGMEAMEEERQIQVPKNVSFEMIQKLRKDFKKSFNC</sequence>
<dbReference type="EMBL" id="JBJKTR010000020">
    <property type="protein sequence ID" value="KAL3329722.1"/>
    <property type="molecule type" value="Genomic_DNA"/>
</dbReference>
<dbReference type="InterPro" id="IPR008906">
    <property type="entry name" value="HATC_C_dom"/>
</dbReference>
<dbReference type="GO" id="GO:0003677">
    <property type="term" value="F:DNA binding"/>
    <property type="evidence" value="ECO:0007669"/>
    <property type="project" value="UniProtKB-KW"/>
</dbReference>
<protein>
    <recommendedName>
        <fullName evidence="12">BED-type domain-containing protein</fullName>
    </recommendedName>
</protein>
<dbReference type="InterPro" id="IPR003656">
    <property type="entry name" value="Znf_BED"/>
</dbReference>
<keyword evidence="7" id="KW-0238">DNA-binding</keyword>
<comment type="subcellular location">
    <subcellularLocation>
        <location evidence="1">Nucleus</location>
    </subcellularLocation>
</comment>